<dbReference type="RefSeq" id="WP_065085912.1">
    <property type="nucleotide sequence ID" value="NZ_NFFZ01000004.1"/>
</dbReference>
<protein>
    <submittedName>
        <fullName evidence="1">Uncharacterized protein</fullName>
    </submittedName>
</protein>
<dbReference type="AlphaFoldDB" id="A0A241XRB3"/>
<comment type="caution">
    <text evidence="1">The sequence shown here is derived from an EMBL/GenBank/DDBJ whole genome shotgun (WGS) entry which is preliminary data.</text>
</comment>
<name>A0A241XRB3_PSEAI</name>
<dbReference type="Proteomes" id="UP000194857">
    <property type="component" value="Unassembled WGS sequence"/>
</dbReference>
<proteinExistence type="predicted"/>
<sequence>MNQVKPTKTLELTVEVITRSTVKVVVEVAEEVGLSRYGEIGKALFGAIPQAMFNVVERRFERVSFDKSDEPATVSVAEDCEGALRLSKCVDKVDLVLEECGSLDEDGHFVFCAGHDNKRQPVITWPVNPNSVVGVTAKVTPFTEDKKQIVLARLAKAFAPDALPEALEVTFQEFGQDELKFVDDGESYAEVLLVASVKRSEFTYSSWDEFSSFAFGIFDEDPCNLIAADIRVAIDRYMAERTVATHSVA</sequence>
<dbReference type="EMBL" id="NFFZ01000004">
    <property type="protein sequence ID" value="OTI63042.1"/>
    <property type="molecule type" value="Genomic_DNA"/>
</dbReference>
<evidence type="ECO:0000313" key="2">
    <source>
        <dbReference type="Proteomes" id="UP000194857"/>
    </source>
</evidence>
<reference evidence="1 2" key="1">
    <citation type="submission" date="2017-05" db="EMBL/GenBank/DDBJ databases">
        <authorList>
            <person name="Song R."/>
            <person name="Chenine A.L."/>
            <person name="Ruprecht R.M."/>
        </authorList>
    </citation>
    <scope>NUCLEOTIDE SEQUENCE [LARGE SCALE GENOMIC DNA]</scope>
    <source>
        <strain evidence="1 2">S567_C10_BS</strain>
    </source>
</reference>
<accession>A0A241XRB3</accession>
<evidence type="ECO:0000313" key="1">
    <source>
        <dbReference type="EMBL" id="OTI63042.1"/>
    </source>
</evidence>
<gene>
    <name evidence="1" type="ORF">CAZ10_09365</name>
</gene>
<organism evidence="1 2">
    <name type="scientific">Pseudomonas aeruginosa</name>
    <dbReference type="NCBI Taxonomy" id="287"/>
    <lineage>
        <taxon>Bacteria</taxon>
        <taxon>Pseudomonadati</taxon>
        <taxon>Pseudomonadota</taxon>
        <taxon>Gammaproteobacteria</taxon>
        <taxon>Pseudomonadales</taxon>
        <taxon>Pseudomonadaceae</taxon>
        <taxon>Pseudomonas</taxon>
    </lineage>
</organism>